<sequence length="761" mass="88341">MCLSKNLKIRPYARLITMLGDQLIKNEIIALVELIKNSYDADASWVKVSFIDFNEDFSVKPISKIVIEDDGCGMDEKILEKHWLNPATPDKLKRKSERTLTDKKRIMQGEKGIGRFAIFKLGKNIKIISRRQKQIKEEVQLDNGVLSIKNKFIDEGENVENILSYNFSNYDDNFLFESGEEKELFLDDLDVVLEVEQEPKVIMAEKILLGTSEIVRKPYGTRIEISDLKSNWSVAKIEKVQREIGKMQPIFAKDDFSDFHVWIYQDEKVHISQERYKEKLTTCLENKSVFKVKDGKFDSKTNEIKFELNGKQIELSFDDPDINGLKLFQKYFKDSSYMTECGDFNFEFYIFDLKISSENPSKYMLDKDEKDIIKEHRIYLYRDNIRVMPYGDPDDDWLRIDMARGTVSAAEFLSNDQVVGCVYITQDGNPKLKDKTNREGLIEEGKALEDFINVLQLILKYLRKKVYAQYLIDKKRKADIDHAKKGRPLEIIEKAKKQYQNDENTLKFLNKFETSYRQEQKVLFDRIDKTESLAAVGLSIETASHDIMLFIKKTLENQDALIKELMLGSEINQNELITRLTLIRGNLSMVETQMKDIQLLFPSTKSKTKNINVSDIIEKVYGLYKRPFAENKIKYNVCSTDKPLIVKTTDAVLLQVLINLFDNALYWLKTVSKEREILISIDGNQQKLIFSDSGPGIKEEDIPYVFEAFYSGKGEEGRGLGLYIAKQLLDKYDYTIDLAEFSKDKKLKGANFVMEFIKEVQ</sequence>
<dbReference type="PROSITE" id="PS50109">
    <property type="entry name" value="HIS_KIN"/>
    <property type="match status" value="1"/>
</dbReference>
<comment type="catalytic activity">
    <reaction evidence="1">
        <text>ATP + protein L-histidine = ADP + protein N-phospho-L-histidine.</text>
        <dbReference type="EC" id="2.7.13.3"/>
    </reaction>
</comment>
<dbReference type="Gene3D" id="3.30.565.10">
    <property type="entry name" value="Histidine kinase-like ATPase, C-terminal domain"/>
    <property type="match status" value="2"/>
</dbReference>
<dbReference type="InterPro" id="IPR003594">
    <property type="entry name" value="HATPase_dom"/>
</dbReference>
<dbReference type="InterPro" id="IPR005467">
    <property type="entry name" value="His_kinase_dom"/>
</dbReference>
<dbReference type="GO" id="GO:0000160">
    <property type="term" value="P:phosphorelay signal transduction system"/>
    <property type="evidence" value="ECO:0007669"/>
    <property type="project" value="UniProtKB-KW"/>
</dbReference>
<protein>
    <recommendedName>
        <fullName evidence="2">histidine kinase</fullName>
        <ecNumber evidence="2">2.7.13.3</ecNumber>
    </recommendedName>
</protein>
<evidence type="ECO:0000313" key="11">
    <source>
        <dbReference type="Proteomes" id="UP000283585"/>
    </source>
</evidence>
<keyword evidence="3" id="KW-0597">Phosphoprotein</keyword>
<dbReference type="SUPFAM" id="SSF55874">
    <property type="entry name" value="ATPase domain of HSP90 chaperone/DNA topoisomerase II/histidine kinase"/>
    <property type="match status" value="2"/>
</dbReference>
<dbReference type="PRINTS" id="PR00344">
    <property type="entry name" value="BCTRLSENSOR"/>
</dbReference>
<dbReference type="AlphaFoldDB" id="A0A411ZQD4"/>
<evidence type="ECO:0000256" key="1">
    <source>
        <dbReference type="ARBA" id="ARBA00000085"/>
    </source>
</evidence>
<dbReference type="GO" id="GO:0005524">
    <property type="term" value="F:ATP binding"/>
    <property type="evidence" value="ECO:0007669"/>
    <property type="project" value="UniProtKB-KW"/>
</dbReference>
<evidence type="ECO:0000256" key="2">
    <source>
        <dbReference type="ARBA" id="ARBA00012438"/>
    </source>
</evidence>
<name>A0A411ZQD4_9FIRM</name>
<proteinExistence type="predicted"/>
<organism evidence="10 11">
    <name type="scientific">Blautia obeum</name>
    <dbReference type="NCBI Taxonomy" id="40520"/>
    <lineage>
        <taxon>Bacteria</taxon>
        <taxon>Bacillati</taxon>
        <taxon>Bacillota</taxon>
        <taxon>Clostridia</taxon>
        <taxon>Lachnospirales</taxon>
        <taxon>Lachnospiraceae</taxon>
        <taxon>Blautia</taxon>
    </lineage>
</organism>
<keyword evidence="4" id="KW-0808">Transferase</keyword>
<dbReference type="PANTHER" id="PTHR43065:SF10">
    <property type="entry name" value="PEROXIDE STRESS-ACTIVATED HISTIDINE KINASE MAK3"/>
    <property type="match status" value="1"/>
</dbReference>
<keyword evidence="7 10" id="KW-0067">ATP-binding</keyword>
<dbReference type="Pfam" id="PF02518">
    <property type="entry name" value="HATPase_c"/>
    <property type="match status" value="1"/>
</dbReference>
<dbReference type="GO" id="GO:0004673">
    <property type="term" value="F:protein histidine kinase activity"/>
    <property type="evidence" value="ECO:0007669"/>
    <property type="project" value="UniProtKB-EC"/>
</dbReference>
<evidence type="ECO:0000256" key="4">
    <source>
        <dbReference type="ARBA" id="ARBA00022679"/>
    </source>
</evidence>
<evidence type="ECO:0000256" key="6">
    <source>
        <dbReference type="ARBA" id="ARBA00022777"/>
    </source>
</evidence>
<keyword evidence="8" id="KW-0902">Two-component regulatory system</keyword>
<accession>A0A411ZQD4</accession>
<evidence type="ECO:0000256" key="5">
    <source>
        <dbReference type="ARBA" id="ARBA00022741"/>
    </source>
</evidence>
<reference evidence="10 11" key="1">
    <citation type="submission" date="2018-08" db="EMBL/GenBank/DDBJ databases">
        <title>A genome reference for cultivated species of the human gut microbiota.</title>
        <authorList>
            <person name="Zou Y."/>
            <person name="Xue W."/>
            <person name="Luo G."/>
        </authorList>
    </citation>
    <scope>NUCLEOTIDE SEQUENCE [LARGE SCALE GENOMIC DNA]</scope>
    <source>
        <strain evidence="10 11">AF29-2BH</strain>
    </source>
</reference>
<dbReference type="InterPro" id="IPR036890">
    <property type="entry name" value="HATPase_C_sf"/>
</dbReference>
<evidence type="ECO:0000313" key="10">
    <source>
        <dbReference type="EMBL" id="RGQ05043.1"/>
    </source>
</evidence>
<evidence type="ECO:0000259" key="9">
    <source>
        <dbReference type="PROSITE" id="PS50109"/>
    </source>
</evidence>
<comment type="caution">
    <text evidence="10">The sequence shown here is derived from an EMBL/GenBank/DDBJ whole genome shotgun (WGS) entry which is preliminary data.</text>
</comment>
<evidence type="ECO:0000256" key="7">
    <source>
        <dbReference type="ARBA" id="ARBA00022840"/>
    </source>
</evidence>
<keyword evidence="5" id="KW-0547">Nucleotide-binding</keyword>
<dbReference type="SMART" id="SM00387">
    <property type="entry name" value="HATPase_c"/>
    <property type="match status" value="1"/>
</dbReference>
<dbReference type="InterPro" id="IPR004358">
    <property type="entry name" value="Sig_transdc_His_kin-like_C"/>
</dbReference>
<dbReference type="PANTHER" id="PTHR43065">
    <property type="entry name" value="SENSOR HISTIDINE KINASE"/>
    <property type="match status" value="1"/>
</dbReference>
<keyword evidence="6" id="KW-0418">Kinase</keyword>
<dbReference type="Proteomes" id="UP000283585">
    <property type="component" value="Unassembled WGS sequence"/>
</dbReference>
<feature type="domain" description="Histidine kinase" evidence="9">
    <location>
        <begin position="542"/>
        <end position="760"/>
    </location>
</feature>
<dbReference type="Pfam" id="PF13589">
    <property type="entry name" value="HATPase_c_3"/>
    <property type="match status" value="1"/>
</dbReference>
<evidence type="ECO:0000256" key="3">
    <source>
        <dbReference type="ARBA" id="ARBA00022553"/>
    </source>
</evidence>
<dbReference type="EMBL" id="QRSS01000008">
    <property type="protein sequence ID" value="RGQ05043.1"/>
    <property type="molecule type" value="Genomic_DNA"/>
</dbReference>
<evidence type="ECO:0000256" key="8">
    <source>
        <dbReference type="ARBA" id="ARBA00023012"/>
    </source>
</evidence>
<dbReference type="EC" id="2.7.13.3" evidence="2"/>
<gene>
    <name evidence="10" type="ORF">DWZ12_08740</name>
</gene>